<evidence type="ECO:0000256" key="11">
    <source>
        <dbReference type="SAM" id="SignalP"/>
    </source>
</evidence>
<feature type="disulfide bond" evidence="9">
    <location>
        <begin position="533"/>
        <end position="550"/>
    </location>
</feature>
<feature type="domain" description="Glycoside hydrolase family 20 catalytic" evidence="12">
    <location>
        <begin position="175"/>
        <end position="515"/>
    </location>
</feature>
<dbReference type="Pfam" id="PF00728">
    <property type="entry name" value="Glyco_hydro_20"/>
    <property type="match status" value="1"/>
</dbReference>
<keyword evidence="6 7" id="KW-0326">Glycosidase</keyword>
<dbReference type="Gene3D" id="3.30.379.10">
    <property type="entry name" value="Chitobiase/beta-hexosaminidase domain 2-like"/>
    <property type="match status" value="1"/>
</dbReference>
<dbReference type="EMBL" id="CAJNOR010003909">
    <property type="protein sequence ID" value="CAF1458674.1"/>
    <property type="molecule type" value="Genomic_DNA"/>
</dbReference>
<dbReference type="Proteomes" id="UP000663828">
    <property type="component" value="Unassembled WGS sequence"/>
</dbReference>
<feature type="disulfide bond" evidence="9">
    <location>
        <begin position="284"/>
        <end position="342"/>
    </location>
</feature>
<dbReference type="PANTHER" id="PTHR22600">
    <property type="entry name" value="BETA-HEXOSAMINIDASE"/>
    <property type="match status" value="1"/>
</dbReference>
<dbReference type="InterPro" id="IPR025705">
    <property type="entry name" value="Beta_hexosaminidase_sua/sub"/>
</dbReference>
<dbReference type="Pfam" id="PF14845">
    <property type="entry name" value="Glycohydro_20b2"/>
    <property type="match status" value="1"/>
</dbReference>
<evidence type="ECO:0000256" key="10">
    <source>
        <dbReference type="SAM" id="Phobius"/>
    </source>
</evidence>
<proteinExistence type="inferred from homology"/>
<evidence type="ECO:0000256" key="8">
    <source>
        <dbReference type="PIRSR" id="PIRSR001093-1"/>
    </source>
</evidence>
<dbReference type="InterPro" id="IPR015883">
    <property type="entry name" value="Glyco_hydro_20_cat"/>
</dbReference>
<dbReference type="GO" id="GO:0005764">
    <property type="term" value="C:lysosome"/>
    <property type="evidence" value="ECO:0007669"/>
    <property type="project" value="TreeGrafter"/>
</dbReference>
<feature type="active site" description="Proton donor" evidence="8">
    <location>
        <position position="337"/>
    </location>
</feature>
<comment type="similarity">
    <text evidence="2 7">Belongs to the glycosyl hydrolase 20 family.</text>
</comment>
<evidence type="ECO:0000256" key="6">
    <source>
        <dbReference type="ARBA" id="ARBA00023295"/>
    </source>
</evidence>
<keyword evidence="3 11" id="KW-0732">Signal</keyword>
<evidence type="ECO:0000256" key="7">
    <source>
        <dbReference type="PIRNR" id="PIRNR001093"/>
    </source>
</evidence>
<keyword evidence="9" id="KW-1015">Disulfide bond</keyword>
<dbReference type="GO" id="GO:0004563">
    <property type="term" value="F:beta-N-acetylhexosaminidase activity"/>
    <property type="evidence" value="ECO:0007669"/>
    <property type="project" value="UniProtKB-EC"/>
</dbReference>
<dbReference type="CDD" id="cd06562">
    <property type="entry name" value="GH20_HexA_HexB-like"/>
    <property type="match status" value="1"/>
</dbReference>
<evidence type="ECO:0000259" key="12">
    <source>
        <dbReference type="Pfam" id="PF00728"/>
    </source>
</evidence>
<comment type="caution">
    <text evidence="14">The sequence shown here is derived from an EMBL/GenBank/DDBJ whole genome shotgun (WGS) entry which is preliminary data.</text>
</comment>
<gene>
    <name evidence="14" type="ORF">XAT740_LOCUS37307</name>
</gene>
<keyword evidence="10" id="KW-0812">Transmembrane</keyword>
<dbReference type="AlphaFoldDB" id="A0A815Q7P2"/>
<dbReference type="PIRSF" id="PIRSF001093">
    <property type="entry name" value="B-hxosamndse_ab_euk"/>
    <property type="match status" value="1"/>
</dbReference>
<dbReference type="InterPro" id="IPR017853">
    <property type="entry name" value="GH"/>
</dbReference>
<dbReference type="GO" id="GO:0030203">
    <property type="term" value="P:glycosaminoglycan metabolic process"/>
    <property type="evidence" value="ECO:0007669"/>
    <property type="project" value="TreeGrafter"/>
</dbReference>
<evidence type="ECO:0000313" key="15">
    <source>
        <dbReference type="Proteomes" id="UP000663828"/>
    </source>
</evidence>
<keyword evidence="10" id="KW-0472">Membrane</keyword>
<keyword evidence="5" id="KW-0325">Glycoprotein</keyword>
<evidence type="ECO:0000256" key="4">
    <source>
        <dbReference type="ARBA" id="ARBA00022801"/>
    </source>
</evidence>
<evidence type="ECO:0000259" key="13">
    <source>
        <dbReference type="Pfam" id="PF14845"/>
    </source>
</evidence>
<evidence type="ECO:0000256" key="1">
    <source>
        <dbReference type="ARBA" id="ARBA00001231"/>
    </source>
</evidence>
<keyword evidence="4 7" id="KW-0378">Hydrolase</keyword>
<keyword evidence="15" id="KW-1185">Reference proteome</keyword>
<evidence type="ECO:0000256" key="2">
    <source>
        <dbReference type="ARBA" id="ARBA00006285"/>
    </source>
</evidence>
<dbReference type="InterPro" id="IPR029019">
    <property type="entry name" value="HEX_eukaryotic_N"/>
</dbReference>
<reference evidence="14" key="1">
    <citation type="submission" date="2021-02" db="EMBL/GenBank/DDBJ databases">
        <authorList>
            <person name="Nowell W R."/>
        </authorList>
    </citation>
    <scope>NUCLEOTIDE SEQUENCE</scope>
</reference>
<feature type="disulfide bond" evidence="9">
    <location>
        <begin position="66"/>
        <end position="111"/>
    </location>
</feature>
<dbReference type="GO" id="GO:0006689">
    <property type="term" value="P:ganglioside catabolic process"/>
    <property type="evidence" value="ECO:0007669"/>
    <property type="project" value="TreeGrafter"/>
</dbReference>
<feature type="domain" description="Beta-hexosaminidase eukaryotic type N-terminal" evidence="13">
    <location>
        <begin position="36"/>
        <end position="152"/>
    </location>
</feature>
<name>A0A815Q7P2_ADIRI</name>
<comment type="catalytic activity">
    <reaction evidence="1 7">
        <text>Hydrolysis of terminal non-reducing N-acetyl-D-hexosamine residues in N-acetyl-beta-D-hexosaminides.</text>
        <dbReference type="EC" id="3.2.1.52"/>
    </reaction>
</comment>
<feature type="transmembrane region" description="Helical" evidence="10">
    <location>
        <begin position="597"/>
        <end position="614"/>
    </location>
</feature>
<dbReference type="SUPFAM" id="SSF55545">
    <property type="entry name" value="beta-N-acetylhexosaminidase-like domain"/>
    <property type="match status" value="1"/>
</dbReference>
<protein>
    <recommendedName>
        <fullName evidence="7">Beta-hexosaminidase</fullName>
        <ecNumber evidence="7">3.2.1.52</ecNumber>
    </recommendedName>
</protein>
<dbReference type="PRINTS" id="PR00738">
    <property type="entry name" value="GLHYDRLASE20"/>
</dbReference>
<dbReference type="GO" id="GO:0005975">
    <property type="term" value="P:carbohydrate metabolic process"/>
    <property type="evidence" value="ECO:0007669"/>
    <property type="project" value="InterPro"/>
</dbReference>
<evidence type="ECO:0000313" key="14">
    <source>
        <dbReference type="EMBL" id="CAF1458674.1"/>
    </source>
</evidence>
<dbReference type="FunFam" id="3.20.20.80:FF:000063">
    <property type="entry name" value="Beta-hexosaminidase"/>
    <property type="match status" value="1"/>
</dbReference>
<dbReference type="SUPFAM" id="SSF51445">
    <property type="entry name" value="(Trans)glycosidases"/>
    <property type="match status" value="1"/>
</dbReference>
<evidence type="ECO:0000256" key="3">
    <source>
        <dbReference type="ARBA" id="ARBA00022729"/>
    </source>
</evidence>
<feature type="signal peptide" evidence="11">
    <location>
        <begin position="1"/>
        <end position="15"/>
    </location>
</feature>
<feature type="chain" id="PRO_5032464473" description="Beta-hexosaminidase" evidence="11">
    <location>
        <begin position="16"/>
        <end position="615"/>
    </location>
</feature>
<accession>A0A815Q7P2</accession>
<evidence type="ECO:0000256" key="5">
    <source>
        <dbReference type="ARBA" id="ARBA00023180"/>
    </source>
</evidence>
<dbReference type="GO" id="GO:0016020">
    <property type="term" value="C:membrane"/>
    <property type="evidence" value="ECO:0007669"/>
    <property type="project" value="TreeGrafter"/>
</dbReference>
<dbReference type="EC" id="3.2.1.52" evidence="7"/>
<dbReference type="InterPro" id="IPR029018">
    <property type="entry name" value="Hex-like_dom2"/>
</dbReference>
<dbReference type="Gene3D" id="3.20.20.80">
    <property type="entry name" value="Glycosidases"/>
    <property type="match status" value="1"/>
</dbReference>
<sequence>MKCLLFIICFVNVQCDITYIEVKYPLTGKLAPPNVVWPHPQKMEVSNDLLYIRPNDLQVDSNIETCDIVAKAIERYKPLFFPPTLDMHQPPADTENILQTLTLNAKNNSQCEKYIELTSSEAYNLTIKQKVAVVEAESVWGLLRGLETFSQLIYINEQNYVVINSSVNITDSPRFRHRGIMLDTARHFVPVPVIKKNLDTMAYNKINVFHWHLVDDQSFPFESKTFPNLSRAGAFSPDHVYTPVDVADVIEHARLRGIRVIPEIDTPGHTFSWSKSMPELITVCWAHGKPYQAIYSIQGEMEIFNPSEPRVYSTMDALLREIKERFPSNYVHLGMDEVYDKCWLSNPNIRQWMVDNHILSTKNLQKYYADRILDITRNISVTPIVWQDVWDEKVELPPGTIIQVWKDSSDNIEFDSWASYLNRAANEGYNVILSSPWYLNYISYGKYNTDRSVMNLEFFKYYEVEPLRQFSGSNEAKERILGGEACLWGEFVDGTNLLSRFWPKASAVAERLWSPATINNSEDAQFRLDVHRCRLLRRGIPAQPILNGHCGNYEVGMPKSLINHPIFNYENPTWASTTKASLPAKVLASLSSSSTKMVTSYIYVIFFLSVGYFYH</sequence>
<keyword evidence="10" id="KW-1133">Transmembrane helix</keyword>
<dbReference type="PANTHER" id="PTHR22600:SF21">
    <property type="entry name" value="BETA-HEXOSAMINIDASE A"/>
    <property type="match status" value="1"/>
</dbReference>
<evidence type="ECO:0000256" key="9">
    <source>
        <dbReference type="PIRSR" id="PIRSR001093-2"/>
    </source>
</evidence>
<organism evidence="14 15">
    <name type="scientific">Adineta ricciae</name>
    <name type="common">Rotifer</name>
    <dbReference type="NCBI Taxonomy" id="249248"/>
    <lineage>
        <taxon>Eukaryota</taxon>
        <taxon>Metazoa</taxon>
        <taxon>Spiralia</taxon>
        <taxon>Gnathifera</taxon>
        <taxon>Rotifera</taxon>
        <taxon>Eurotatoria</taxon>
        <taxon>Bdelloidea</taxon>
        <taxon>Adinetida</taxon>
        <taxon>Adinetidae</taxon>
        <taxon>Adineta</taxon>
    </lineage>
</organism>